<evidence type="ECO:0000256" key="1">
    <source>
        <dbReference type="ARBA" id="ARBA00023015"/>
    </source>
</evidence>
<keyword evidence="6" id="KW-1185">Reference proteome</keyword>
<keyword evidence="3" id="KW-0804">Transcription</keyword>
<accession>A0A1A7C1U4</accession>
<dbReference type="InterPro" id="IPR010982">
    <property type="entry name" value="Lambda_DNA-bd_dom_sf"/>
</dbReference>
<name>A0A1A7C1U4_9BURK</name>
<gene>
    <name evidence="5" type="ORF">ASR47_1005242</name>
</gene>
<reference evidence="5 6" key="1">
    <citation type="submission" date="2016-04" db="EMBL/GenBank/DDBJ databases">
        <title>Draft genome sequence of Janthinobacterium psychrotolerans sp. nov., isolated from freshwater sediments in Denmark.</title>
        <authorList>
            <person name="Gong X."/>
            <person name="Skrivergaard S."/>
            <person name="Korsgaard B.S."/>
            <person name="Schreiber L."/>
            <person name="Marshall I.P."/>
            <person name="Finster K."/>
            <person name="Schramm A."/>
        </authorList>
    </citation>
    <scope>NUCLEOTIDE SEQUENCE [LARGE SCALE GENOMIC DNA]</scope>
    <source>
        <strain evidence="5 6">S3-2</strain>
    </source>
</reference>
<dbReference type="InterPro" id="IPR028082">
    <property type="entry name" value="Peripla_BP_I"/>
</dbReference>
<comment type="caution">
    <text evidence="5">The sequence shown here is derived from an EMBL/GenBank/DDBJ whole genome shotgun (WGS) entry which is preliminary data.</text>
</comment>
<dbReference type="PATRIC" id="fig|1747903.4.peg.1835"/>
<dbReference type="PANTHER" id="PTHR30146">
    <property type="entry name" value="LACI-RELATED TRANSCRIPTIONAL REPRESSOR"/>
    <property type="match status" value="1"/>
</dbReference>
<dbReference type="Pfam" id="PF13377">
    <property type="entry name" value="Peripla_BP_3"/>
    <property type="match status" value="1"/>
</dbReference>
<dbReference type="Gene3D" id="1.10.260.40">
    <property type="entry name" value="lambda repressor-like DNA-binding domains"/>
    <property type="match status" value="1"/>
</dbReference>
<keyword evidence="2" id="KW-0238">DNA-binding</keyword>
<organism evidence="5 6">
    <name type="scientific">Janthinobacterium psychrotolerans</name>
    <dbReference type="NCBI Taxonomy" id="1747903"/>
    <lineage>
        <taxon>Bacteria</taxon>
        <taxon>Pseudomonadati</taxon>
        <taxon>Pseudomonadota</taxon>
        <taxon>Betaproteobacteria</taxon>
        <taxon>Burkholderiales</taxon>
        <taxon>Oxalobacteraceae</taxon>
        <taxon>Janthinobacterium</taxon>
    </lineage>
</organism>
<dbReference type="CDD" id="cd01575">
    <property type="entry name" value="PBP1_GntR"/>
    <property type="match status" value="1"/>
</dbReference>
<dbReference type="PANTHER" id="PTHR30146:SF33">
    <property type="entry name" value="TRANSCRIPTIONAL REGULATOR"/>
    <property type="match status" value="1"/>
</dbReference>
<evidence type="ECO:0000313" key="5">
    <source>
        <dbReference type="EMBL" id="OBV38288.1"/>
    </source>
</evidence>
<protein>
    <submittedName>
        <fullName evidence="5">LacI family transcriptional regulator, gluconate utilization system Gnt-I transcriptional repressor</fullName>
    </submittedName>
</protein>
<dbReference type="AlphaFoldDB" id="A0A1A7C1U4"/>
<dbReference type="GO" id="GO:0000976">
    <property type="term" value="F:transcription cis-regulatory region binding"/>
    <property type="evidence" value="ECO:0007669"/>
    <property type="project" value="TreeGrafter"/>
</dbReference>
<evidence type="ECO:0000259" key="4">
    <source>
        <dbReference type="PROSITE" id="PS50932"/>
    </source>
</evidence>
<dbReference type="SUPFAM" id="SSF53822">
    <property type="entry name" value="Periplasmic binding protein-like I"/>
    <property type="match status" value="1"/>
</dbReference>
<evidence type="ECO:0000256" key="2">
    <source>
        <dbReference type="ARBA" id="ARBA00023125"/>
    </source>
</evidence>
<dbReference type="Gene3D" id="3.40.50.2300">
    <property type="match status" value="2"/>
</dbReference>
<evidence type="ECO:0000313" key="6">
    <source>
        <dbReference type="Proteomes" id="UP000092713"/>
    </source>
</evidence>
<dbReference type="EMBL" id="LOCQ01000058">
    <property type="protein sequence ID" value="OBV38288.1"/>
    <property type="molecule type" value="Genomic_DNA"/>
</dbReference>
<dbReference type="PROSITE" id="PS50932">
    <property type="entry name" value="HTH_LACI_2"/>
    <property type="match status" value="1"/>
</dbReference>
<keyword evidence="1" id="KW-0805">Transcription regulation</keyword>
<dbReference type="GO" id="GO:0003700">
    <property type="term" value="F:DNA-binding transcription factor activity"/>
    <property type="evidence" value="ECO:0007669"/>
    <property type="project" value="TreeGrafter"/>
</dbReference>
<dbReference type="STRING" id="1747903.ASR47_1005242"/>
<feature type="domain" description="HTH lacI-type" evidence="4">
    <location>
        <begin position="14"/>
        <end position="68"/>
    </location>
</feature>
<dbReference type="Proteomes" id="UP000092713">
    <property type="component" value="Unassembled WGS sequence"/>
</dbReference>
<dbReference type="InterPro" id="IPR046335">
    <property type="entry name" value="LacI/GalR-like_sensor"/>
</dbReference>
<dbReference type="InterPro" id="IPR000843">
    <property type="entry name" value="HTH_LacI"/>
</dbReference>
<dbReference type="RefSeq" id="WP_065309146.1">
    <property type="nucleotide sequence ID" value="NZ_LOCQ01000058.1"/>
</dbReference>
<dbReference type="CDD" id="cd01392">
    <property type="entry name" value="HTH_LacI"/>
    <property type="match status" value="1"/>
</dbReference>
<proteinExistence type="predicted"/>
<dbReference type="Pfam" id="PF00356">
    <property type="entry name" value="LacI"/>
    <property type="match status" value="1"/>
</dbReference>
<sequence>MNEPVRKRRGLGRSTVFDVAKLAQTSAISVSRYFKEPERVSQETRERIRSAIDQLGYIRNEAAGGLASTQGRIVGAIVPSVSNSIFAETIQGLSTTLSKHNYQLLLATHDYSVETEEKVVRAFLGWSPRALVLTGADHSAATETLLAGLQIPVIETWDVRTERPYPQIGFSHRATGRDMTLYLHGRGYRKIVYVDSGIGSDFRARKRAEGYEETMRELGLAPHIVQADATAPLDAGAEVFSAQMARADRPEALFFANDNMAAGAIYEAARAGIRIPEQCAVAGFGDFPFSEKLTPALTTIRVPRYDIGRLAAQAILLRLGELEEGSAVLAPEPLPYELIARASA</sequence>
<dbReference type="SMART" id="SM00354">
    <property type="entry name" value="HTH_LACI"/>
    <property type="match status" value="1"/>
</dbReference>
<dbReference type="OrthoDB" id="8770688at2"/>
<evidence type="ECO:0000256" key="3">
    <source>
        <dbReference type="ARBA" id="ARBA00023163"/>
    </source>
</evidence>
<dbReference type="SUPFAM" id="SSF47413">
    <property type="entry name" value="lambda repressor-like DNA-binding domains"/>
    <property type="match status" value="1"/>
</dbReference>